<dbReference type="AlphaFoldDB" id="A0A1N7SB06"/>
<organism evidence="1 2">
    <name type="scientific">Paraburkholderia piptadeniae</name>
    <dbReference type="NCBI Taxonomy" id="1701573"/>
    <lineage>
        <taxon>Bacteria</taxon>
        <taxon>Pseudomonadati</taxon>
        <taxon>Pseudomonadota</taxon>
        <taxon>Betaproteobacteria</taxon>
        <taxon>Burkholderiales</taxon>
        <taxon>Burkholderiaceae</taxon>
        <taxon>Paraburkholderia</taxon>
    </lineage>
</organism>
<name>A0A1N7SB06_9BURK</name>
<dbReference type="EMBL" id="CYGY02000042">
    <property type="protein sequence ID" value="SIT44589.1"/>
    <property type="molecule type" value="Genomic_DNA"/>
</dbReference>
<evidence type="ECO:0000313" key="2">
    <source>
        <dbReference type="Proteomes" id="UP000195569"/>
    </source>
</evidence>
<accession>A0A1N7SB06</accession>
<comment type="caution">
    <text evidence="1">The sequence shown here is derived from an EMBL/GenBank/DDBJ whole genome shotgun (WGS) entry which is preliminary data.</text>
</comment>
<reference evidence="1" key="1">
    <citation type="submission" date="2016-12" db="EMBL/GenBank/DDBJ databases">
        <authorList>
            <person name="Moulin L."/>
        </authorList>
    </citation>
    <scope>NUCLEOTIDE SEQUENCE [LARGE SCALE GENOMIC DNA]</scope>
    <source>
        <strain evidence="1">STM 7183</strain>
    </source>
</reference>
<sequence>MRRAPAETFTLGIIRMGWQPDASNSGGFPPYFHGFRKGPAAMLPVQSVHGANARRIPLLERT</sequence>
<gene>
    <name evidence="1" type="ORF">BN2476_420079</name>
</gene>
<keyword evidence="2" id="KW-1185">Reference proteome</keyword>
<dbReference type="Proteomes" id="UP000195569">
    <property type="component" value="Unassembled WGS sequence"/>
</dbReference>
<evidence type="ECO:0000313" key="1">
    <source>
        <dbReference type="EMBL" id="SIT44589.1"/>
    </source>
</evidence>
<protein>
    <submittedName>
        <fullName evidence="1">Uncharacterized protein</fullName>
    </submittedName>
</protein>
<proteinExistence type="predicted"/>